<feature type="transmembrane region" description="Helical" evidence="2">
    <location>
        <begin position="115"/>
        <end position="135"/>
    </location>
</feature>
<dbReference type="Proteomes" id="UP000300237">
    <property type="component" value="Chromosome"/>
</dbReference>
<evidence type="ECO:0000256" key="2">
    <source>
        <dbReference type="SAM" id="Phobius"/>
    </source>
</evidence>
<dbReference type="Proteomes" id="UP000045842">
    <property type="component" value="Unassembled WGS sequence"/>
</dbReference>
<feature type="transmembrane region" description="Helical" evidence="2">
    <location>
        <begin position="82"/>
        <end position="109"/>
    </location>
</feature>
<dbReference type="RefSeq" id="WP_003406325.1">
    <property type="nucleotide sequence ID" value="NZ_AP017901.1"/>
</dbReference>
<dbReference type="EMBL" id="LR027516">
    <property type="protein sequence ID" value="VCU49509.1"/>
    <property type="molecule type" value="Genomic_DNA"/>
</dbReference>
<dbReference type="EMBL" id="COPH01000012">
    <property type="protein sequence ID" value="CLW09904.1"/>
    <property type="molecule type" value="Genomic_DNA"/>
</dbReference>
<keyword evidence="2" id="KW-1133">Transmembrane helix</keyword>
<accession>A0A045J4K5</accession>
<dbReference type="Proteomes" id="UP000671119">
    <property type="component" value="Unassembled WGS sequence"/>
</dbReference>
<evidence type="ECO:0000313" key="13">
    <source>
        <dbReference type="Proteomes" id="UP000300237"/>
    </source>
</evidence>
<dbReference type="EMBL" id="CSAD01000054">
    <property type="protein sequence ID" value="COU92381.1"/>
    <property type="molecule type" value="Genomic_DNA"/>
</dbReference>
<dbReference type="EMBL" id="JAGIZI010000010">
    <property type="protein sequence ID" value="MBP0683168.1"/>
    <property type="molecule type" value="Genomic_DNA"/>
</dbReference>
<dbReference type="OMA" id="NTRMFKY"/>
<sequence length="262" mass="27571">MSARRIRSWKRFDNRSANAAEPDPQLAGTGGRPKVSTRALAQVIERSSRIQGPAAQAYVARLRRAHPGASPAKIVAKLEKRFLSVVTASGAAVGAAATLPGIGTLAAWFAAAGEVVVFLEATALFVLALASVHAIPLDHRERRRALVLAVLVGDNTTAVADLLGPGRTSGGWVSETMASLPLPAISSLNSRMLKYVVKRFALKRGALMFGKLVPMGIGAIIGAIGNRLVGKKLVRNARSAFGTPPARWPVTLHVLPTVRDAS</sequence>
<evidence type="ECO:0000313" key="3">
    <source>
        <dbReference type="EMBL" id="CKS94400.1"/>
    </source>
</evidence>
<proteinExistence type="predicted"/>
<evidence type="ECO:0000313" key="4">
    <source>
        <dbReference type="EMBL" id="CLW09904.1"/>
    </source>
</evidence>
<reference evidence="7" key="4">
    <citation type="submission" date="2018-07" db="EMBL/GenBank/DDBJ databases">
        <authorList>
            <person name="Shah S."/>
            <person name="Brown T."/>
            <person name="Auld S."/>
            <person name="Bratton K."/>
            <person name="Narechania A."/>
            <person name="Mathema B."/>
            <person name="Gandhi N."/>
        </authorList>
    </citation>
    <scope>NUCLEOTIDE SEQUENCE</scope>
    <source>
        <strain evidence="7">32301_S10</strain>
    </source>
</reference>
<dbReference type="AlphaFoldDB" id="A0A045J4K5"/>
<dbReference type="EMBL" id="CNGE01000539">
    <property type="protein sequence ID" value="CKS94400.1"/>
    <property type="molecule type" value="Genomic_DNA"/>
</dbReference>
<name>A0A045J4K5_MYCTX</name>
<reference evidence="9 10" key="1">
    <citation type="submission" date="2015-03" db="EMBL/GenBank/DDBJ databases">
        <authorList>
            <consortium name="Pathogen Informatics"/>
        </authorList>
    </citation>
    <scope>NUCLEOTIDE SEQUENCE [LARGE SCALE GENOMIC DNA]</scope>
    <source>
        <strain evidence="3 10">Bir 172</strain>
        <strain evidence="5 9">G09801536</strain>
    </source>
</reference>
<evidence type="ECO:0000313" key="6">
    <source>
        <dbReference type="EMBL" id="MBP0683168.1"/>
    </source>
</evidence>
<reference evidence="8 13" key="5">
    <citation type="submission" date="2018-08" db="EMBL/GenBank/DDBJ databases">
        <authorList>
            <person name="Fokvardsen B D."/>
            <person name="Norman A."/>
        </authorList>
    </citation>
    <scope>NUCLEOTIDE SEQUENCE [LARGE SCALE GENOMIC DNA]</scope>
    <source>
        <strain evidence="8 13">DKC2</strain>
    </source>
</reference>
<reference evidence="4 11" key="2">
    <citation type="submission" date="2015-03" db="EMBL/GenBank/DDBJ databases">
        <authorList>
            <consortium name="Pathogen Informatics"/>
            <person name="Murphy D."/>
        </authorList>
    </citation>
    <scope>NUCLEOTIDE SEQUENCE [LARGE SCALE GENOMIC DNA]</scope>
    <source>
        <strain evidence="4 11">0268S</strain>
    </source>
</reference>
<dbReference type="Proteomes" id="UP000048948">
    <property type="component" value="Unassembled WGS sequence"/>
</dbReference>
<dbReference type="Proteomes" id="UP000256381">
    <property type="component" value="Unassembled WGS sequence"/>
</dbReference>
<evidence type="ECO:0000313" key="10">
    <source>
        <dbReference type="Proteomes" id="UP000048948"/>
    </source>
</evidence>
<evidence type="ECO:0000313" key="7">
    <source>
        <dbReference type="EMBL" id="REQ57457.1"/>
    </source>
</evidence>
<organism evidence="3 10">
    <name type="scientific">Mycobacterium tuberculosis</name>
    <dbReference type="NCBI Taxonomy" id="1773"/>
    <lineage>
        <taxon>Bacteria</taxon>
        <taxon>Bacillati</taxon>
        <taxon>Actinomycetota</taxon>
        <taxon>Actinomycetes</taxon>
        <taxon>Mycobacteriales</taxon>
        <taxon>Mycobacteriaceae</taxon>
        <taxon>Mycobacterium</taxon>
        <taxon>Mycobacterium tuberculosis complex</taxon>
    </lineage>
</organism>
<evidence type="ECO:0000256" key="1">
    <source>
        <dbReference type="SAM" id="MobiDB-lite"/>
    </source>
</evidence>
<reference evidence="6 14" key="6">
    <citation type="submission" date="2021-03" db="EMBL/GenBank/DDBJ databases">
        <title>Whole Genome Sequencing of Mycobacterium tuberculosis clinical isolates from Arunachal Pradesh, India.</title>
        <authorList>
            <person name="Singh S."/>
            <person name="Mudliar S.R."/>
            <person name="Kulsum U."/>
            <person name="Rufai S.B."/>
            <person name="Singh P.K."/>
            <person name="Umpo M."/>
            <person name="Nyori M."/>
        </authorList>
    </citation>
    <scope>NUCLEOTIDE SEQUENCE [LARGE SCALE GENOMIC DNA]</scope>
    <source>
        <strain evidence="6 14">OMICS/BPL/0142/20/SP</strain>
    </source>
</reference>
<evidence type="ECO:0000313" key="11">
    <source>
        <dbReference type="Proteomes" id="UP000050139"/>
    </source>
</evidence>
<protein>
    <submittedName>
        <fullName evidence="3">Membrane protein</fullName>
    </submittedName>
</protein>
<feature type="transmembrane region" description="Helical" evidence="2">
    <location>
        <begin position="206"/>
        <end position="225"/>
    </location>
</feature>
<feature type="region of interest" description="Disordered" evidence="1">
    <location>
        <begin position="13"/>
        <end position="34"/>
    </location>
</feature>
<evidence type="ECO:0000313" key="14">
    <source>
        <dbReference type="Proteomes" id="UP000671119"/>
    </source>
</evidence>
<dbReference type="Proteomes" id="UP000050139">
    <property type="component" value="Unassembled WGS sequence"/>
</dbReference>
<gene>
    <name evidence="8" type="ORF">DKC2_1331</name>
    <name evidence="7" type="ORF">DSJ38_00555</name>
    <name evidence="5" type="ORF">ERS007679_00646</name>
    <name evidence="3" type="ORF">ERS027646_02717</name>
    <name evidence="4" type="ORF">ERS094118_01896</name>
    <name evidence="6" type="ORF">J8J21_08540</name>
</gene>
<keyword evidence="2" id="KW-0472">Membrane</keyword>
<evidence type="ECO:0000313" key="8">
    <source>
        <dbReference type="EMBL" id="VCU49509.1"/>
    </source>
</evidence>
<evidence type="ECO:0000313" key="12">
    <source>
        <dbReference type="Proteomes" id="UP000256381"/>
    </source>
</evidence>
<keyword evidence="2" id="KW-0812">Transmembrane</keyword>
<evidence type="ECO:0000313" key="9">
    <source>
        <dbReference type="Proteomes" id="UP000045842"/>
    </source>
</evidence>
<dbReference type="EMBL" id="QTBD01000007">
    <property type="protein sequence ID" value="REQ57457.1"/>
    <property type="molecule type" value="Genomic_DNA"/>
</dbReference>
<evidence type="ECO:0000313" key="5">
    <source>
        <dbReference type="EMBL" id="COU92381.1"/>
    </source>
</evidence>
<reference evidence="7 12" key="3">
    <citation type="journal article" date="2017" name="N. Engl. J. Med.">
        <title>Transmission of Extensively Drug-Resistant Tuberculosis in South Africa.</title>
        <authorList>
            <person name="Shah N.S."/>
            <person name="Auld S.C."/>
            <person name="Brust J.C."/>
            <person name="Mathema B."/>
            <person name="Ismail N."/>
            <person name="Moodley P."/>
            <person name="Mlisana K."/>
            <person name="Allana S."/>
            <person name="Campbell A."/>
            <person name="Mthiyane T."/>
            <person name="Morris N."/>
            <person name="Mpangase P."/>
            <person name="van der Meulen H."/>
            <person name="Omar S.V."/>
            <person name="Brown T.S."/>
            <person name="Narechania A."/>
            <person name="Shaskina E."/>
            <person name="Kapwata T."/>
            <person name="Kreiswirth B."/>
            <person name="Gandhi N.R."/>
        </authorList>
    </citation>
    <scope>NUCLEOTIDE SEQUENCE [LARGE SCALE GENOMIC DNA]</scope>
    <source>
        <strain evidence="7 12">32301_S10</strain>
    </source>
</reference>